<proteinExistence type="predicted"/>
<comment type="caution">
    <text evidence="1">The sequence shown here is derived from an EMBL/GenBank/DDBJ whole genome shotgun (WGS) entry which is preliminary data.</text>
</comment>
<gene>
    <name evidence="1" type="ORF">DVT68_02560</name>
</gene>
<sequence length="150" mass="16083">MSQSNATAYPVSQLLVVTRSLVELTDRAMSDSELSHAAADVLVFAARQAARLVEDVVSVRSNDPARASDFVLCPSSGDLDRAYTDLECLAEAASMIRAHGIGSQYRAHLAYLMRYAAESACHALERAERAMHRADALSSIPGVPSAAFLD</sequence>
<protein>
    <submittedName>
        <fullName evidence="1">Uncharacterized protein</fullName>
    </submittedName>
</protein>
<dbReference type="RefSeq" id="WP_114823480.1">
    <property type="nucleotide sequence ID" value="NZ_QQSY01000001.1"/>
</dbReference>
<accession>A0A370KAQ6</accession>
<reference evidence="1 2" key="1">
    <citation type="submission" date="2018-07" db="EMBL/GenBank/DDBJ databases">
        <title>Dyella solisilvae sp. nov., isolated from the pine and broad-leaved mixed forest soil.</title>
        <authorList>
            <person name="Gao Z."/>
            <person name="Qiu L."/>
        </authorList>
    </citation>
    <scope>NUCLEOTIDE SEQUENCE [LARGE SCALE GENOMIC DNA]</scope>
    <source>
        <strain evidence="1 2">DHG54</strain>
    </source>
</reference>
<evidence type="ECO:0000313" key="2">
    <source>
        <dbReference type="Proteomes" id="UP000254711"/>
    </source>
</evidence>
<organism evidence="1 2">
    <name type="scientific">Dyella solisilvae</name>
    <dbReference type="NCBI Taxonomy" id="1920168"/>
    <lineage>
        <taxon>Bacteria</taxon>
        <taxon>Pseudomonadati</taxon>
        <taxon>Pseudomonadota</taxon>
        <taxon>Gammaproteobacteria</taxon>
        <taxon>Lysobacterales</taxon>
        <taxon>Rhodanobacteraceae</taxon>
        <taxon>Dyella</taxon>
    </lineage>
</organism>
<dbReference type="EMBL" id="QQSY01000001">
    <property type="protein sequence ID" value="RDI99743.1"/>
    <property type="molecule type" value="Genomic_DNA"/>
</dbReference>
<dbReference type="OrthoDB" id="5952359at2"/>
<keyword evidence="2" id="KW-1185">Reference proteome</keyword>
<dbReference type="AlphaFoldDB" id="A0A370KAQ6"/>
<name>A0A370KAQ6_9GAMM</name>
<dbReference type="Proteomes" id="UP000254711">
    <property type="component" value="Unassembled WGS sequence"/>
</dbReference>
<evidence type="ECO:0000313" key="1">
    <source>
        <dbReference type="EMBL" id="RDI99743.1"/>
    </source>
</evidence>